<feature type="modified residue" description="4-aspartylphosphate" evidence="6">
    <location>
        <position position="51"/>
    </location>
</feature>
<dbReference type="GO" id="GO:0000156">
    <property type="term" value="F:phosphorelay response regulator activity"/>
    <property type="evidence" value="ECO:0007669"/>
    <property type="project" value="TreeGrafter"/>
</dbReference>
<dbReference type="PROSITE" id="PS51755">
    <property type="entry name" value="OMPR_PHOB"/>
    <property type="match status" value="1"/>
</dbReference>
<dbReference type="PANTHER" id="PTHR48111:SF71">
    <property type="entry name" value="TRANSCRIPTIONAL REGULATORY PROTEIN PHOP"/>
    <property type="match status" value="1"/>
</dbReference>
<evidence type="ECO:0000313" key="11">
    <source>
        <dbReference type="EMBL" id="KEZ76793.1"/>
    </source>
</evidence>
<dbReference type="eggNOG" id="COG0745">
    <property type="taxonomic scope" value="Bacteria"/>
</dbReference>
<keyword evidence="3" id="KW-0805">Transcription regulation</keyword>
<dbReference type="CDD" id="cd00383">
    <property type="entry name" value="trans_reg_C"/>
    <property type="match status" value="1"/>
</dbReference>
<dbReference type="OrthoDB" id="9802426at2"/>
<evidence type="ECO:0000256" key="2">
    <source>
        <dbReference type="ARBA" id="ARBA00023012"/>
    </source>
</evidence>
<dbReference type="EMBL" id="APNK01000022">
    <property type="protein sequence ID" value="KEZ76793.1"/>
    <property type="molecule type" value="Genomic_DNA"/>
</dbReference>
<sequence length="235" mass="26530">MRALVIEDDVELRTQVCERLRSEGFAVDETGEGEEGLFYAKEYPIDIAIIDLGLPGPTGLDIIAEVREAGLDYPILILTARSRWQDKVEGLEAGADDYVVKPFQPEELSARIQALVRRSRGWAQPRLESGDIVLDTSRQEVFVGEESIDLTAYEYRVLEYLMLHAGEVISKTALTEHIYEENAERDSNVIEVFVRRLRAKLDPDGTRKPIETLRGRGYRLARDDRPRPTADSAAP</sequence>
<dbReference type="GO" id="GO:0006355">
    <property type="term" value="P:regulation of DNA-templated transcription"/>
    <property type="evidence" value="ECO:0007669"/>
    <property type="project" value="InterPro"/>
</dbReference>
<dbReference type="GO" id="GO:0005829">
    <property type="term" value="C:cytosol"/>
    <property type="evidence" value="ECO:0007669"/>
    <property type="project" value="TreeGrafter"/>
</dbReference>
<dbReference type="GO" id="GO:0032993">
    <property type="term" value="C:protein-DNA complex"/>
    <property type="evidence" value="ECO:0007669"/>
    <property type="project" value="TreeGrafter"/>
</dbReference>
<dbReference type="InterPro" id="IPR039420">
    <property type="entry name" value="WalR-like"/>
</dbReference>
<keyword evidence="4 7" id="KW-0238">DNA-binding</keyword>
<keyword evidence="5" id="KW-0804">Transcription</keyword>
<dbReference type="SMART" id="SM00862">
    <property type="entry name" value="Trans_reg_C"/>
    <property type="match status" value="1"/>
</dbReference>
<protein>
    <submittedName>
        <fullName evidence="11">Two-component system regulatory protein</fullName>
    </submittedName>
</protein>
<evidence type="ECO:0000256" key="4">
    <source>
        <dbReference type="ARBA" id="ARBA00023125"/>
    </source>
</evidence>
<dbReference type="AlphaFoldDB" id="A0A084IJA9"/>
<evidence type="ECO:0000256" key="3">
    <source>
        <dbReference type="ARBA" id="ARBA00023015"/>
    </source>
</evidence>
<dbReference type="PANTHER" id="PTHR48111">
    <property type="entry name" value="REGULATOR OF RPOS"/>
    <property type="match status" value="1"/>
</dbReference>
<evidence type="ECO:0000256" key="1">
    <source>
        <dbReference type="ARBA" id="ARBA00022553"/>
    </source>
</evidence>
<dbReference type="InterPro" id="IPR001867">
    <property type="entry name" value="OmpR/PhoB-type_DNA-bd"/>
</dbReference>
<evidence type="ECO:0000256" key="8">
    <source>
        <dbReference type="SAM" id="MobiDB-lite"/>
    </source>
</evidence>
<feature type="domain" description="OmpR/PhoB-type" evidence="10">
    <location>
        <begin position="124"/>
        <end position="222"/>
    </location>
</feature>
<evidence type="ECO:0000259" key="9">
    <source>
        <dbReference type="PROSITE" id="PS50110"/>
    </source>
</evidence>
<evidence type="ECO:0000313" key="12">
    <source>
        <dbReference type="Proteomes" id="UP000028302"/>
    </source>
</evidence>
<accession>A0A084IJA9</accession>
<dbReference type="GO" id="GO:0000976">
    <property type="term" value="F:transcription cis-regulatory region binding"/>
    <property type="evidence" value="ECO:0007669"/>
    <property type="project" value="TreeGrafter"/>
</dbReference>
<evidence type="ECO:0000256" key="5">
    <source>
        <dbReference type="ARBA" id="ARBA00023163"/>
    </source>
</evidence>
<evidence type="ECO:0000259" key="10">
    <source>
        <dbReference type="PROSITE" id="PS51755"/>
    </source>
</evidence>
<name>A0A084IJA9_SALHC</name>
<dbReference type="Proteomes" id="UP000028302">
    <property type="component" value="Unassembled WGS sequence"/>
</dbReference>
<feature type="region of interest" description="Disordered" evidence="8">
    <location>
        <begin position="215"/>
        <end position="235"/>
    </location>
</feature>
<comment type="caution">
    <text evidence="11">The sequence shown here is derived from an EMBL/GenBank/DDBJ whole genome shotgun (WGS) entry which is preliminary data.</text>
</comment>
<dbReference type="PATRIC" id="fig|1304275.5.peg.2683"/>
<dbReference type="InterPro" id="IPR001789">
    <property type="entry name" value="Sig_transdc_resp-reg_receiver"/>
</dbReference>
<dbReference type="Pfam" id="PF00486">
    <property type="entry name" value="Trans_reg_C"/>
    <property type="match status" value="1"/>
</dbReference>
<gene>
    <name evidence="11" type="ORF">C41B8_13140</name>
</gene>
<organism evidence="11 12">
    <name type="scientific">Salinisphaera hydrothermalis (strain C41B8)</name>
    <dbReference type="NCBI Taxonomy" id="1304275"/>
    <lineage>
        <taxon>Bacteria</taxon>
        <taxon>Pseudomonadati</taxon>
        <taxon>Pseudomonadota</taxon>
        <taxon>Gammaproteobacteria</taxon>
        <taxon>Salinisphaerales</taxon>
        <taxon>Salinisphaeraceae</taxon>
        <taxon>Salinisphaera</taxon>
    </lineage>
</organism>
<dbReference type="PROSITE" id="PS50110">
    <property type="entry name" value="RESPONSE_REGULATORY"/>
    <property type="match status" value="1"/>
</dbReference>
<dbReference type="SUPFAM" id="SSF52172">
    <property type="entry name" value="CheY-like"/>
    <property type="match status" value="1"/>
</dbReference>
<keyword evidence="1 6" id="KW-0597">Phosphoprotein</keyword>
<dbReference type="FunFam" id="1.10.10.10:FF:000005">
    <property type="entry name" value="Two-component system response regulator"/>
    <property type="match status" value="1"/>
</dbReference>
<dbReference type="Pfam" id="PF00072">
    <property type="entry name" value="Response_reg"/>
    <property type="match status" value="1"/>
</dbReference>
<dbReference type="Gene3D" id="1.10.10.10">
    <property type="entry name" value="Winged helix-like DNA-binding domain superfamily/Winged helix DNA-binding domain"/>
    <property type="match status" value="1"/>
</dbReference>
<feature type="domain" description="Response regulatory" evidence="9">
    <location>
        <begin position="2"/>
        <end position="116"/>
    </location>
</feature>
<dbReference type="Gene3D" id="3.40.50.2300">
    <property type="match status" value="1"/>
</dbReference>
<dbReference type="SMART" id="SM00448">
    <property type="entry name" value="REC"/>
    <property type="match status" value="1"/>
</dbReference>
<feature type="DNA-binding region" description="OmpR/PhoB-type" evidence="7">
    <location>
        <begin position="124"/>
        <end position="222"/>
    </location>
</feature>
<feature type="compositionally biased region" description="Basic and acidic residues" evidence="8">
    <location>
        <begin position="215"/>
        <end position="228"/>
    </location>
</feature>
<dbReference type="STRING" id="1304275.C41B8_13140"/>
<dbReference type="Gene3D" id="6.10.250.690">
    <property type="match status" value="1"/>
</dbReference>
<evidence type="ECO:0000256" key="6">
    <source>
        <dbReference type="PROSITE-ProRule" id="PRU00169"/>
    </source>
</evidence>
<proteinExistence type="predicted"/>
<dbReference type="InterPro" id="IPR036388">
    <property type="entry name" value="WH-like_DNA-bd_sf"/>
</dbReference>
<dbReference type="InterPro" id="IPR011006">
    <property type="entry name" value="CheY-like_superfamily"/>
</dbReference>
<keyword evidence="2" id="KW-0902">Two-component regulatory system</keyword>
<keyword evidence="12" id="KW-1185">Reference proteome</keyword>
<dbReference type="RefSeq" id="WP_037339052.1">
    <property type="nucleotide sequence ID" value="NZ_APNK01000022.1"/>
</dbReference>
<reference evidence="11 12" key="1">
    <citation type="submission" date="2013-03" db="EMBL/GenBank/DDBJ databases">
        <title>Salinisphaera hydrothermalis C41B8 Genome Sequencing.</title>
        <authorList>
            <person name="Li C."/>
            <person name="Lai Q."/>
            <person name="Shao Z."/>
        </authorList>
    </citation>
    <scope>NUCLEOTIDE SEQUENCE [LARGE SCALE GENOMIC DNA]</scope>
    <source>
        <strain evidence="11 12">C41B8</strain>
    </source>
</reference>
<evidence type="ECO:0000256" key="7">
    <source>
        <dbReference type="PROSITE-ProRule" id="PRU01091"/>
    </source>
</evidence>